<keyword evidence="9" id="KW-1185">Reference proteome</keyword>
<organism evidence="8 9">
    <name type="scientific">Sulfurimonas denitrificans (strain ATCC 33889 / DSM 1251)</name>
    <name type="common">Thiomicrospira denitrificans (strain ATCC 33889 / DSM 1251)</name>
    <dbReference type="NCBI Taxonomy" id="326298"/>
    <lineage>
        <taxon>Bacteria</taxon>
        <taxon>Pseudomonadati</taxon>
        <taxon>Campylobacterota</taxon>
        <taxon>Epsilonproteobacteria</taxon>
        <taxon>Campylobacterales</taxon>
        <taxon>Sulfurimonadaceae</taxon>
        <taxon>Sulfurimonas</taxon>
    </lineage>
</organism>
<dbReference type="SUPFAM" id="SSF52402">
    <property type="entry name" value="Adenine nucleotide alpha hydrolases-like"/>
    <property type="match status" value="1"/>
</dbReference>
<dbReference type="HOGENOM" id="CLU_053500_0_0_7"/>
<dbReference type="PANTHER" id="PTHR43033:SF1">
    <property type="entry name" value="TRNA(ILE)-LYSIDINE SYNTHASE-RELATED"/>
    <property type="match status" value="1"/>
</dbReference>
<proteinExistence type="inferred from homology"/>
<comment type="similarity">
    <text evidence="6">Belongs to the tRNA(Ile)-lysidine synthase family.</text>
</comment>
<dbReference type="eggNOG" id="COG0037">
    <property type="taxonomic scope" value="Bacteria"/>
</dbReference>
<dbReference type="InterPro" id="IPR014729">
    <property type="entry name" value="Rossmann-like_a/b/a_fold"/>
</dbReference>
<keyword evidence="2 6" id="KW-0819">tRNA processing</keyword>
<dbReference type="OrthoDB" id="5289653at2"/>
<dbReference type="Pfam" id="PF01171">
    <property type="entry name" value="ATP_bind_3"/>
    <property type="match status" value="1"/>
</dbReference>
<comment type="domain">
    <text evidence="6">The N-terminal region contains the highly conserved SGGXDS motif, predicted to be a P-loop motif involved in ATP binding.</text>
</comment>
<evidence type="ECO:0000256" key="4">
    <source>
        <dbReference type="ARBA" id="ARBA00022840"/>
    </source>
</evidence>
<comment type="subcellular location">
    <subcellularLocation>
        <location evidence="6">Cytoplasm</location>
    </subcellularLocation>
</comment>
<protein>
    <recommendedName>
        <fullName evidence="6">tRNA(Ile)-lysidine synthase</fullName>
        <ecNumber evidence="6">6.3.4.19</ecNumber>
    </recommendedName>
    <alternativeName>
        <fullName evidence="6">tRNA(Ile)-2-lysyl-cytidine synthase</fullName>
    </alternativeName>
    <alternativeName>
        <fullName evidence="6">tRNA(Ile)-lysidine synthetase</fullName>
    </alternativeName>
</protein>
<feature type="domain" description="tRNA(Ile)-lysidine/2-thiocytidine synthase N-terminal" evidence="7">
    <location>
        <begin position="15"/>
        <end position="188"/>
    </location>
</feature>
<dbReference type="InterPro" id="IPR012094">
    <property type="entry name" value="tRNA_Ile_lys_synt"/>
</dbReference>
<evidence type="ECO:0000313" key="8">
    <source>
        <dbReference type="EMBL" id="ABB45012.1"/>
    </source>
</evidence>
<dbReference type="KEGG" id="tdn:Suden_1738"/>
<sequence>MLQDKILSKLRDKKNLLAFSGGADSSALFFLLTQESIPFDIAIVNYGIREQSRDEVAYAKELSAANNITCHIYNAPKIEQNFEAKAREIRYEFFSKLSLENSYENLLTAHHLGDRFEWFLMQFCKGAGCAEIAGMQSVQKRGSYTIIRPLLHLEKRELIEYLHRIKARYFEDESNLDESIKRNYFRHNHTTPLLERHLEGIRKSFAYLDEDREALIEKADIKVIDKFAYFKRLNTQRSNIFAIDKYLKSQLYMLSANERDLLREQKSLVVGRKFVINQSRKFVFIAPYITKVVMSSEFKEECRVLKIEPKLRNYLYENREVFLKIKELF</sequence>
<dbReference type="PANTHER" id="PTHR43033">
    <property type="entry name" value="TRNA(ILE)-LYSIDINE SYNTHASE-RELATED"/>
    <property type="match status" value="1"/>
</dbReference>
<dbReference type="GO" id="GO:0006400">
    <property type="term" value="P:tRNA modification"/>
    <property type="evidence" value="ECO:0007669"/>
    <property type="project" value="UniProtKB-UniRule"/>
</dbReference>
<dbReference type="GO" id="GO:0005524">
    <property type="term" value="F:ATP binding"/>
    <property type="evidence" value="ECO:0007669"/>
    <property type="project" value="UniProtKB-UniRule"/>
</dbReference>
<evidence type="ECO:0000313" key="9">
    <source>
        <dbReference type="Proteomes" id="UP000002714"/>
    </source>
</evidence>
<comment type="catalytic activity">
    <reaction evidence="5 6">
        <text>cytidine(34) in tRNA(Ile2) + L-lysine + ATP = lysidine(34) in tRNA(Ile2) + AMP + diphosphate + H(+)</text>
        <dbReference type="Rhea" id="RHEA:43744"/>
        <dbReference type="Rhea" id="RHEA-COMP:10625"/>
        <dbReference type="Rhea" id="RHEA-COMP:10670"/>
        <dbReference type="ChEBI" id="CHEBI:15378"/>
        <dbReference type="ChEBI" id="CHEBI:30616"/>
        <dbReference type="ChEBI" id="CHEBI:32551"/>
        <dbReference type="ChEBI" id="CHEBI:33019"/>
        <dbReference type="ChEBI" id="CHEBI:82748"/>
        <dbReference type="ChEBI" id="CHEBI:83665"/>
        <dbReference type="ChEBI" id="CHEBI:456215"/>
        <dbReference type="EC" id="6.3.4.19"/>
    </reaction>
</comment>
<dbReference type="GO" id="GO:0032267">
    <property type="term" value="F:tRNA(Ile)-lysidine synthase activity"/>
    <property type="evidence" value="ECO:0007669"/>
    <property type="project" value="UniProtKB-EC"/>
</dbReference>
<reference evidence="8 9" key="1">
    <citation type="journal article" date="2008" name="Appl. Environ. Microbiol.">
        <title>Genome of the epsilonproteobacterial chemolithoautotroph Sulfurimonas denitrificans.</title>
        <authorList>
            <person name="Sievert S.M."/>
            <person name="Scott K.M."/>
            <person name="Klotz M.G."/>
            <person name="Chain P.S.G."/>
            <person name="Hauser L.J."/>
            <person name="Hemp J."/>
            <person name="Huegler M."/>
            <person name="Land M."/>
            <person name="Lapidus A."/>
            <person name="Larimer F.W."/>
            <person name="Lucas S."/>
            <person name="Malfatti S.A."/>
            <person name="Meyer F."/>
            <person name="Paulsen I.T."/>
            <person name="Ren Q."/>
            <person name="Simon J."/>
            <person name="Bailey K."/>
            <person name="Diaz E."/>
            <person name="Fitzpatrick K.A."/>
            <person name="Glover B."/>
            <person name="Gwatney N."/>
            <person name="Korajkic A."/>
            <person name="Long A."/>
            <person name="Mobberley J.M."/>
            <person name="Pantry S.N."/>
            <person name="Pazder G."/>
            <person name="Peterson S."/>
            <person name="Quintanilla J.D."/>
            <person name="Sprinkle R."/>
            <person name="Stephens J."/>
            <person name="Thomas P."/>
            <person name="Vaughn R."/>
            <person name="Weber M.J."/>
            <person name="Wooten L.L."/>
        </authorList>
    </citation>
    <scope>NUCLEOTIDE SEQUENCE [LARGE SCALE GENOMIC DNA]</scope>
    <source>
        <strain evidence="9">ATCC 33889 / DSM 1251</strain>
    </source>
</reference>
<gene>
    <name evidence="6" type="primary">tilS</name>
    <name evidence="8" type="ordered locus">Suden_1738</name>
</gene>
<dbReference type="EC" id="6.3.4.19" evidence="6"/>
<dbReference type="InterPro" id="IPR011063">
    <property type="entry name" value="TilS/TtcA_N"/>
</dbReference>
<evidence type="ECO:0000256" key="3">
    <source>
        <dbReference type="ARBA" id="ARBA00022741"/>
    </source>
</evidence>
<evidence type="ECO:0000256" key="1">
    <source>
        <dbReference type="ARBA" id="ARBA00022598"/>
    </source>
</evidence>
<dbReference type="AlphaFoldDB" id="Q30PR9"/>
<keyword evidence="4 6" id="KW-0067">ATP-binding</keyword>
<dbReference type="NCBIfam" id="TIGR02432">
    <property type="entry name" value="lysidine_TilS_N"/>
    <property type="match status" value="1"/>
</dbReference>
<dbReference type="EMBL" id="CP000153">
    <property type="protein sequence ID" value="ABB45012.1"/>
    <property type="molecule type" value="Genomic_DNA"/>
</dbReference>
<dbReference type="STRING" id="326298.Suden_1738"/>
<dbReference type="HAMAP" id="MF_01161">
    <property type="entry name" value="tRNA_Ile_lys_synt"/>
    <property type="match status" value="1"/>
</dbReference>
<dbReference type="InterPro" id="IPR012795">
    <property type="entry name" value="tRNA_Ile_lys_synt_N"/>
</dbReference>
<evidence type="ECO:0000256" key="6">
    <source>
        <dbReference type="HAMAP-Rule" id="MF_01161"/>
    </source>
</evidence>
<keyword evidence="1 6" id="KW-0436">Ligase</keyword>
<keyword evidence="6" id="KW-0963">Cytoplasm</keyword>
<keyword evidence="3 6" id="KW-0547">Nucleotide-binding</keyword>
<evidence type="ECO:0000256" key="2">
    <source>
        <dbReference type="ARBA" id="ARBA00022694"/>
    </source>
</evidence>
<dbReference type="Proteomes" id="UP000002714">
    <property type="component" value="Chromosome"/>
</dbReference>
<dbReference type="GO" id="GO:0005737">
    <property type="term" value="C:cytoplasm"/>
    <property type="evidence" value="ECO:0007669"/>
    <property type="project" value="UniProtKB-SubCell"/>
</dbReference>
<dbReference type="Gene3D" id="3.40.50.620">
    <property type="entry name" value="HUPs"/>
    <property type="match status" value="1"/>
</dbReference>
<accession>Q30PR9</accession>
<dbReference type="CDD" id="cd01992">
    <property type="entry name" value="TilS_N"/>
    <property type="match status" value="1"/>
</dbReference>
<dbReference type="RefSeq" id="WP_011373353.1">
    <property type="nucleotide sequence ID" value="NC_007575.1"/>
</dbReference>
<comment type="function">
    <text evidence="6">Ligates lysine onto the cytidine present at position 34 of the AUA codon-specific tRNA(Ile) that contains the anticodon CAU, in an ATP-dependent manner. Cytidine is converted to lysidine, thus changing the amino acid specificity of the tRNA from methionine to isoleucine.</text>
</comment>
<evidence type="ECO:0000256" key="5">
    <source>
        <dbReference type="ARBA" id="ARBA00048539"/>
    </source>
</evidence>
<name>Q30PR9_SULDN</name>
<feature type="binding site" evidence="6">
    <location>
        <begin position="20"/>
        <end position="25"/>
    </location>
    <ligand>
        <name>ATP</name>
        <dbReference type="ChEBI" id="CHEBI:30616"/>
    </ligand>
</feature>
<evidence type="ECO:0000259" key="7">
    <source>
        <dbReference type="Pfam" id="PF01171"/>
    </source>
</evidence>